<feature type="transmembrane region" description="Helical" evidence="2">
    <location>
        <begin position="302"/>
        <end position="326"/>
    </location>
</feature>
<evidence type="ECO:0000313" key="3">
    <source>
        <dbReference type="EMBL" id="MEQ2253039.1"/>
    </source>
</evidence>
<feature type="transmembrane region" description="Helical" evidence="2">
    <location>
        <begin position="362"/>
        <end position="382"/>
    </location>
</feature>
<accession>A0ABV0V6Q0</accession>
<feature type="compositionally biased region" description="Polar residues" evidence="1">
    <location>
        <begin position="23"/>
        <end position="42"/>
    </location>
</feature>
<feature type="transmembrane region" description="Helical" evidence="2">
    <location>
        <begin position="271"/>
        <end position="290"/>
    </location>
</feature>
<keyword evidence="2" id="KW-0472">Membrane</keyword>
<proteinExistence type="predicted"/>
<evidence type="ECO:0000313" key="4">
    <source>
        <dbReference type="Proteomes" id="UP001482620"/>
    </source>
</evidence>
<keyword evidence="2" id="KW-0812">Transmembrane</keyword>
<dbReference type="InterPro" id="IPR045119">
    <property type="entry name" value="SUN1-5"/>
</dbReference>
<reference evidence="3 4" key="1">
    <citation type="submission" date="2021-06" db="EMBL/GenBank/DDBJ databases">
        <authorList>
            <person name="Palmer J.M."/>
        </authorList>
    </citation>
    <scope>NUCLEOTIDE SEQUENCE [LARGE SCALE GENOMIC DNA]</scope>
    <source>
        <strain evidence="4">if_2019</strain>
        <tissue evidence="3">Muscle</tissue>
    </source>
</reference>
<comment type="caution">
    <text evidence="3">The sequence shown here is derived from an EMBL/GenBank/DDBJ whole genome shotgun (WGS) entry which is preliminary data.</text>
</comment>
<protein>
    <recommendedName>
        <fullName evidence="5">SUN domain-containing protein</fullName>
    </recommendedName>
</protein>
<keyword evidence="2" id="KW-1133">Transmembrane helix</keyword>
<evidence type="ECO:0000256" key="1">
    <source>
        <dbReference type="SAM" id="MobiDB-lite"/>
    </source>
</evidence>
<feature type="compositionally biased region" description="Polar residues" evidence="1">
    <location>
        <begin position="85"/>
        <end position="101"/>
    </location>
</feature>
<dbReference type="PANTHER" id="PTHR12911">
    <property type="entry name" value="SAD1/UNC-84-LIKE PROTEIN-RELATED"/>
    <property type="match status" value="1"/>
</dbReference>
<keyword evidence="4" id="KW-1185">Reference proteome</keyword>
<evidence type="ECO:0000256" key="2">
    <source>
        <dbReference type="SAM" id="Phobius"/>
    </source>
</evidence>
<dbReference type="EMBL" id="JAHRIQ010096431">
    <property type="protein sequence ID" value="MEQ2253039.1"/>
    <property type="molecule type" value="Genomic_DNA"/>
</dbReference>
<dbReference type="Proteomes" id="UP001482620">
    <property type="component" value="Unassembled WGS sequence"/>
</dbReference>
<name>A0ABV0V6Q0_9TELE</name>
<dbReference type="PANTHER" id="PTHR12911:SF23">
    <property type="entry name" value="SUN DOMAIN-CONTAINING PROTEIN 1"/>
    <property type="match status" value="1"/>
</dbReference>
<feature type="transmembrane region" description="Helical" evidence="2">
    <location>
        <begin position="192"/>
        <end position="210"/>
    </location>
</feature>
<sequence>MLTPRSRKQQSMSSSMSLSLSQIATPRQTLSFSAASTPMDSSRTTHESVRASDVSQLASAHEQSHLRQRRVTTTTTTTTVDGQWGQRSSHSSSNINGDASISKSGASLPNGYICKDCSFHTQKKTSHITQSSSSSLSASSSSSCQAAEFSTDALSSVSSPYTSIYTRDRSQRNKTGVLMSVSNSCMRYSKKALAPIVSLVSVLYSSLVWLGTRTRFSGGKGHSSFCGSMNVKDLVTEDASHLNLNGSLCDDCKGKQYSESRTVVLTQTSRSWRLVGALWSILAYAGSCLLQPGHCVLGAGKAIGSGVTTAAQRLLSFFWMILAAPVKAGKGLLWFLARGWYQLVSIMSLLNVFFLTRCVPKLWKLLLLLLPLLLLLLLWWWFPSTAALLAYLPAINLTEWRSTSRFAFFSDLAAVPAAVPATETPMEQAHVTPVSQATPSLPPLTVHSGVDLGRLERVEQQLALLWEKVQQRDQKQDQHHSDILGLYGSLREQLQSQNERESFKVWVSSLMEQRLGVLRGELEQESTNRAQ</sequence>
<feature type="region of interest" description="Disordered" evidence="1">
    <location>
        <begin position="1"/>
        <end position="101"/>
    </location>
</feature>
<evidence type="ECO:0008006" key="5">
    <source>
        <dbReference type="Google" id="ProtNLM"/>
    </source>
</evidence>
<feature type="compositionally biased region" description="Low complexity" evidence="1">
    <location>
        <begin position="9"/>
        <end position="22"/>
    </location>
</feature>
<gene>
    <name evidence="3" type="ORF">ILYODFUR_027953</name>
</gene>
<organism evidence="3 4">
    <name type="scientific">Ilyodon furcidens</name>
    <name type="common">goldbreast splitfin</name>
    <dbReference type="NCBI Taxonomy" id="33524"/>
    <lineage>
        <taxon>Eukaryota</taxon>
        <taxon>Metazoa</taxon>
        <taxon>Chordata</taxon>
        <taxon>Craniata</taxon>
        <taxon>Vertebrata</taxon>
        <taxon>Euteleostomi</taxon>
        <taxon>Actinopterygii</taxon>
        <taxon>Neopterygii</taxon>
        <taxon>Teleostei</taxon>
        <taxon>Neoteleostei</taxon>
        <taxon>Acanthomorphata</taxon>
        <taxon>Ovalentaria</taxon>
        <taxon>Atherinomorphae</taxon>
        <taxon>Cyprinodontiformes</taxon>
        <taxon>Goodeidae</taxon>
        <taxon>Ilyodon</taxon>
    </lineage>
</organism>
<feature type="transmembrane region" description="Helical" evidence="2">
    <location>
        <begin position="332"/>
        <end position="355"/>
    </location>
</feature>
<feature type="non-terminal residue" evidence="3">
    <location>
        <position position="531"/>
    </location>
</feature>